<dbReference type="PANTHER" id="PTHR21499">
    <property type="entry name" value="ASPARTATE KINASE"/>
    <property type="match status" value="1"/>
</dbReference>
<evidence type="ECO:0000313" key="19">
    <source>
        <dbReference type="Proteomes" id="UP001524944"/>
    </source>
</evidence>
<evidence type="ECO:0000259" key="16">
    <source>
        <dbReference type="Pfam" id="PF00696"/>
    </source>
</evidence>
<feature type="domain" description="Aspartate/glutamate/uridylate kinase" evidence="16">
    <location>
        <begin position="3"/>
        <end position="234"/>
    </location>
</feature>
<dbReference type="NCBIfam" id="NF006068">
    <property type="entry name" value="PRK08210.1"/>
    <property type="match status" value="1"/>
</dbReference>
<dbReference type="EC" id="2.7.2.4" evidence="14"/>
<comment type="similarity">
    <text evidence="5 14">Belongs to the aspartokinase family.</text>
</comment>
<dbReference type="PANTHER" id="PTHR21499:SF3">
    <property type="entry name" value="ASPARTOKINASE"/>
    <property type="match status" value="1"/>
</dbReference>
<evidence type="ECO:0000256" key="12">
    <source>
        <dbReference type="ARBA" id="ARBA00023154"/>
    </source>
</evidence>
<evidence type="ECO:0000256" key="6">
    <source>
        <dbReference type="ARBA" id="ARBA00022605"/>
    </source>
</evidence>
<evidence type="ECO:0000256" key="10">
    <source>
        <dbReference type="ARBA" id="ARBA00022840"/>
    </source>
</evidence>
<keyword evidence="12" id="KW-0457">Lysine biosynthesis</keyword>
<comment type="function">
    <text evidence="1">Catalyzes the phosphorylation of the beta-carboxyl group of aspartic acid with ATP to yield 4-phospho-L-aspartate, which is involved in the branched biosynthetic pathway leading to the biosynthesis of amino acids threonine, isoleucine and methionine.</text>
</comment>
<dbReference type="SUPFAM" id="SSF53633">
    <property type="entry name" value="Carbamate kinase-like"/>
    <property type="match status" value="1"/>
</dbReference>
<gene>
    <name evidence="18" type="primary">dapG</name>
    <name evidence="18" type="ORF">NVS47_10365</name>
</gene>
<reference evidence="18 19" key="1">
    <citation type="submission" date="2022-08" db="EMBL/GenBank/DDBJ databases">
        <title>Proteogenomics of the novel Dehalobacterium formicoaceticum strain EZ94 highlights a key role of methyltransferases during anaerobic dichloromethane degradation.</title>
        <authorList>
            <person name="Wasmund K."/>
        </authorList>
    </citation>
    <scope>NUCLEOTIDE SEQUENCE [LARGE SCALE GENOMIC DNA]</scope>
    <source>
        <strain evidence="18 19">EZ94</strain>
    </source>
</reference>
<accession>A0ABT1Y4W0</accession>
<evidence type="ECO:0000256" key="11">
    <source>
        <dbReference type="ARBA" id="ARBA00022915"/>
    </source>
</evidence>
<comment type="catalytic activity">
    <reaction evidence="13 14">
        <text>L-aspartate + ATP = 4-phospho-L-aspartate + ADP</text>
        <dbReference type="Rhea" id="RHEA:23776"/>
        <dbReference type="ChEBI" id="CHEBI:29991"/>
        <dbReference type="ChEBI" id="CHEBI:30616"/>
        <dbReference type="ChEBI" id="CHEBI:57535"/>
        <dbReference type="ChEBI" id="CHEBI:456216"/>
        <dbReference type="EC" id="2.7.2.4"/>
    </reaction>
</comment>
<keyword evidence="9 14" id="KW-0418">Kinase</keyword>
<evidence type="ECO:0000256" key="5">
    <source>
        <dbReference type="ARBA" id="ARBA00010122"/>
    </source>
</evidence>
<organism evidence="18 19">
    <name type="scientific">Dehalobacterium formicoaceticum</name>
    <dbReference type="NCBI Taxonomy" id="51515"/>
    <lineage>
        <taxon>Bacteria</taxon>
        <taxon>Bacillati</taxon>
        <taxon>Bacillota</taxon>
        <taxon>Clostridia</taxon>
        <taxon>Eubacteriales</taxon>
        <taxon>Peptococcaceae</taxon>
        <taxon>Dehalobacterium</taxon>
    </lineage>
</organism>
<dbReference type="Pfam" id="PF00696">
    <property type="entry name" value="AA_kinase"/>
    <property type="match status" value="1"/>
</dbReference>
<evidence type="ECO:0000256" key="9">
    <source>
        <dbReference type="ARBA" id="ARBA00022777"/>
    </source>
</evidence>
<dbReference type="EMBL" id="JANPWE010000004">
    <property type="protein sequence ID" value="MCR6545909.1"/>
    <property type="molecule type" value="Genomic_DNA"/>
</dbReference>
<keyword evidence="11" id="KW-0220">Diaminopimelate biosynthesis</keyword>
<dbReference type="PIRSF" id="PIRSF000726">
    <property type="entry name" value="Asp_kin"/>
    <property type="match status" value="1"/>
</dbReference>
<dbReference type="RefSeq" id="WP_089612632.1">
    <property type="nucleotide sequence ID" value="NZ_CP022121.1"/>
</dbReference>
<dbReference type="NCBIfam" id="TIGR00657">
    <property type="entry name" value="asp_kinases"/>
    <property type="match status" value="1"/>
</dbReference>
<evidence type="ECO:0000256" key="15">
    <source>
        <dbReference type="RuleBase" id="RU004249"/>
    </source>
</evidence>
<evidence type="ECO:0000256" key="7">
    <source>
        <dbReference type="ARBA" id="ARBA00022679"/>
    </source>
</evidence>
<keyword evidence="7 14" id="KW-0808">Transferase</keyword>
<dbReference type="GO" id="GO:0004072">
    <property type="term" value="F:aspartate kinase activity"/>
    <property type="evidence" value="ECO:0007669"/>
    <property type="project" value="UniProtKB-EC"/>
</dbReference>
<evidence type="ECO:0000256" key="13">
    <source>
        <dbReference type="ARBA" id="ARBA00047872"/>
    </source>
</evidence>
<comment type="caution">
    <text evidence="18">The sequence shown here is derived from an EMBL/GenBank/DDBJ whole genome shotgun (WGS) entry which is preliminary data.</text>
</comment>
<dbReference type="InterPro" id="IPR001341">
    <property type="entry name" value="Asp_kinase"/>
</dbReference>
<evidence type="ECO:0000313" key="18">
    <source>
        <dbReference type="EMBL" id="MCR6545909.1"/>
    </source>
</evidence>
<dbReference type="InterPro" id="IPR018042">
    <property type="entry name" value="Aspartate_kinase_CS"/>
</dbReference>
<dbReference type="Gene3D" id="3.40.1160.10">
    <property type="entry name" value="Acetylglutamate kinase-like"/>
    <property type="match status" value="1"/>
</dbReference>
<comment type="pathway">
    <text evidence="4 15">Amino-acid biosynthesis; L-threonine biosynthesis; L-threonine from L-aspartate: step 1/5.</text>
</comment>
<dbReference type="Proteomes" id="UP001524944">
    <property type="component" value="Unassembled WGS sequence"/>
</dbReference>
<evidence type="ECO:0000259" key="17">
    <source>
        <dbReference type="Pfam" id="PF13840"/>
    </source>
</evidence>
<dbReference type="InterPro" id="IPR027795">
    <property type="entry name" value="CASTOR_ACT_dom"/>
</dbReference>
<dbReference type="InterPro" id="IPR045865">
    <property type="entry name" value="ACT-like_dom_sf"/>
</dbReference>
<evidence type="ECO:0000256" key="8">
    <source>
        <dbReference type="ARBA" id="ARBA00022741"/>
    </source>
</evidence>
<name>A0ABT1Y4W0_9FIRM</name>
<dbReference type="InterPro" id="IPR001048">
    <property type="entry name" value="Asp/Glu/Uridylate_kinase"/>
</dbReference>
<dbReference type="Gene3D" id="3.30.2130.10">
    <property type="entry name" value="VC0802-like"/>
    <property type="match status" value="1"/>
</dbReference>
<evidence type="ECO:0000256" key="3">
    <source>
        <dbReference type="ARBA" id="ARBA00004986"/>
    </source>
</evidence>
<comment type="pathway">
    <text evidence="3 15">Amino-acid biosynthesis; L-methionine biosynthesis via de novo pathway; L-homoserine from L-aspartate: step 1/3.</text>
</comment>
<proteinExistence type="inferred from homology"/>
<dbReference type="Pfam" id="PF13840">
    <property type="entry name" value="ACT_7"/>
    <property type="match status" value="1"/>
</dbReference>
<feature type="domain" description="CASTOR ACT" evidence="17">
    <location>
        <begin position="338"/>
        <end position="398"/>
    </location>
</feature>
<keyword evidence="6 15" id="KW-0028">Amino-acid biosynthesis</keyword>
<evidence type="ECO:0000256" key="14">
    <source>
        <dbReference type="RuleBase" id="RU003448"/>
    </source>
</evidence>
<dbReference type="InterPro" id="IPR036393">
    <property type="entry name" value="AceGlu_kinase-like_sf"/>
</dbReference>
<evidence type="ECO:0000256" key="1">
    <source>
        <dbReference type="ARBA" id="ARBA00003121"/>
    </source>
</evidence>
<keyword evidence="19" id="KW-1185">Reference proteome</keyword>
<sequence>MRVLVQKFGGTSLSTEEQRKLVIKKISAAIGDGNQVVAVVSAMGRRGAAYATDTLKDLVPDAKILSKKDLDLLMSCGEIISSVVLVSELAAAGIQAACLTGGQAGIITDDSYNDARIVRVNPVEIYRELEKNQVVIVAGFQGMTEEGQITTLGRGGSDTTAAALGAALKAHRIDIYTDVDGVKTADPKIVNNAKTLERITYNEICQLAHEGAKVIHPRAVEIAMQANVPLRVLSTFLDGNGTMVANGAAGDTVTDSINDNTITGITQKTNVSQLIIHNPAKDQHVSQQVFKVLAANEISVDFITINETETIFTVRDDVSARAISLIQDLGLEISTHLNCAKVAAVGAGMTGIPGVMSKIVEALTEKNIRILQSADSYTSIWCLVPQSDMEEAVRALHEKFNLG</sequence>
<dbReference type="SUPFAM" id="SSF55021">
    <property type="entry name" value="ACT-like"/>
    <property type="match status" value="2"/>
</dbReference>
<keyword evidence="8" id="KW-0547">Nucleotide-binding</keyword>
<evidence type="ECO:0000256" key="2">
    <source>
        <dbReference type="ARBA" id="ARBA00004766"/>
    </source>
</evidence>
<dbReference type="InterPro" id="IPR005260">
    <property type="entry name" value="Asp_kin_monofn"/>
</dbReference>
<keyword evidence="10" id="KW-0067">ATP-binding</keyword>
<comment type="pathway">
    <text evidence="2 15">Amino-acid biosynthesis; L-lysine biosynthesis via DAP pathway; (S)-tetrahydrodipicolinate from L-aspartate: step 1/4.</text>
</comment>
<protein>
    <recommendedName>
        <fullName evidence="14">Aspartokinase</fullName>
        <ecNumber evidence="14">2.7.2.4</ecNumber>
    </recommendedName>
</protein>
<evidence type="ECO:0000256" key="4">
    <source>
        <dbReference type="ARBA" id="ARBA00005139"/>
    </source>
</evidence>
<dbReference type="PROSITE" id="PS00324">
    <property type="entry name" value="ASPARTOKINASE"/>
    <property type="match status" value="1"/>
</dbReference>